<organism evidence="12 13">
    <name type="scientific">Actinoplanes digitatis</name>
    <dbReference type="NCBI Taxonomy" id="1868"/>
    <lineage>
        <taxon>Bacteria</taxon>
        <taxon>Bacillati</taxon>
        <taxon>Actinomycetota</taxon>
        <taxon>Actinomycetes</taxon>
        <taxon>Micromonosporales</taxon>
        <taxon>Micromonosporaceae</taxon>
        <taxon>Actinoplanes</taxon>
    </lineage>
</organism>
<keyword evidence="7 11" id="KW-0326">Glycosidase</keyword>
<dbReference type="InterPro" id="IPR033132">
    <property type="entry name" value="GH_1_N_CS"/>
</dbReference>
<feature type="binding site" evidence="10">
    <location>
        <position position="421"/>
    </location>
    <ligand>
        <name>substrate</name>
    </ligand>
</feature>
<protein>
    <recommendedName>
        <fullName evidence="3 11">Beta-glucosidase</fullName>
        <ecNumber evidence="3 11">3.2.1.21</ecNumber>
    </recommendedName>
</protein>
<dbReference type="AlphaFoldDB" id="A0A7W7HRT1"/>
<dbReference type="Proteomes" id="UP000578112">
    <property type="component" value="Unassembled WGS sequence"/>
</dbReference>
<comment type="similarity">
    <text evidence="2 11">Belongs to the glycosyl hydrolase 1 family.</text>
</comment>
<dbReference type="FunFam" id="3.20.20.80:FF:000004">
    <property type="entry name" value="Beta-glucosidase 6-phospho-beta-glucosidase"/>
    <property type="match status" value="1"/>
</dbReference>
<gene>
    <name evidence="12" type="ORF">BJ971_000180</name>
</gene>
<feature type="binding site" evidence="10">
    <location>
        <position position="135"/>
    </location>
    <ligand>
        <name>substrate</name>
    </ligand>
</feature>
<evidence type="ECO:0000256" key="3">
    <source>
        <dbReference type="ARBA" id="ARBA00012744"/>
    </source>
</evidence>
<evidence type="ECO:0000256" key="8">
    <source>
        <dbReference type="ARBA" id="ARBA00023326"/>
    </source>
</evidence>
<dbReference type="SUPFAM" id="SSF51445">
    <property type="entry name" value="(Trans)glycosidases"/>
    <property type="match status" value="1"/>
</dbReference>
<feature type="binding site" evidence="10">
    <location>
        <position position="179"/>
    </location>
    <ligand>
        <name>substrate</name>
    </ligand>
</feature>
<feature type="binding site" evidence="10">
    <location>
        <position position="310"/>
    </location>
    <ligand>
        <name>substrate</name>
    </ligand>
</feature>
<keyword evidence="13" id="KW-1185">Reference proteome</keyword>
<comment type="caution">
    <text evidence="12">The sequence shown here is derived from an EMBL/GenBank/DDBJ whole genome shotgun (WGS) entry which is preliminary data.</text>
</comment>
<evidence type="ECO:0000256" key="7">
    <source>
        <dbReference type="ARBA" id="ARBA00023295"/>
    </source>
</evidence>
<dbReference type="NCBIfam" id="TIGR03356">
    <property type="entry name" value="BGL"/>
    <property type="match status" value="1"/>
</dbReference>
<dbReference type="InterPro" id="IPR001360">
    <property type="entry name" value="Glyco_hydro_1"/>
</dbReference>
<reference evidence="12 13" key="1">
    <citation type="submission" date="2020-08" db="EMBL/GenBank/DDBJ databases">
        <title>Sequencing the genomes of 1000 actinobacteria strains.</title>
        <authorList>
            <person name="Klenk H.-P."/>
        </authorList>
    </citation>
    <scope>NUCLEOTIDE SEQUENCE [LARGE SCALE GENOMIC DNA]</scope>
    <source>
        <strain evidence="12 13">DSM 43149</strain>
    </source>
</reference>
<dbReference type="GO" id="GO:0030245">
    <property type="term" value="P:cellulose catabolic process"/>
    <property type="evidence" value="ECO:0007669"/>
    <property type="project" value="UniProtKB-KW"/>
</dbReference>
<dbReference type="GO" id="GO:0008422">
    <property type="term" value="F:beta-glucosidase activity"/>
    <property type="evidence" value="ECO:0007669"/>
    <property type="project" value="UniProtKB-EC"/>
</dbReference>
<feature type="active site" description="Nucleophile" evidence="9">
    <location>
        <position position="374"/>
    </location>
</feature>
<keyword evidence="5" id="KW-0136">Cellulose degradation</keyword>
<proteinExistence type="inferred from homology"/>
<name>A0A7W7HRT1_9ACTN</name>
<dbReference type="InterPro" id="IPR017736">
    <property type="entry name" value="Glyco_hydro_1_beta-glucosidase"/>
</dbReference>
<dbReference type="PANTHER" id="PTHR10353:SF36">
    <property type="entry name" value="LP05116P"/>
    <property type="match status" value="1"/>
</dbReference>
<dbReference type="PROSITE" id="PS00653">
    <property type="entry name" value="GLYCOSYL_HYDROL_F1_2"/>
    <property type="match status" value="1"/>
</dbReference>
<feature type="active site" description="Proton donor" evidence="9">
    <location>
        <position position="180"/>
    </location>
</feature>
<dbReference type="Gene3D" id="3.20.20.80">
    <property type="entry name" value="Glycosidases"/>
    <property type="match status" value="1"/>
</dbReference>
<comment type="catalytic activity">
    <reaction evidence="1 11">
        <text>Hydrolysis of terminal, non-reducing beta-D-glucosyl residues with release of beta-D-glucose.</text>
        <dbReference type="EC" id="3.2.1.21"/>
    </reaction>
</comment>
<keyword evidence="4 11" id="KW-0378">Hydrolase</keyword>
<dbReference type="EMBL" id="JACHNH010000001">
    <property type="protein sequence ID" value="MBB4759624.1"/>
    <property type="molecule type" value="Genomic_DNA"/>
</dbReference>
<evidence type="ECO:0000256" key="9">
    <source>
        <dbReference type="PIRSR" id="PIRSR617736-1"/>
    </source>
</evidence>
<feature type="binding site" evidence="10">
    <location>
        <begin position="428"/>
        <end position="429"/>
    </location>
    <ligand>
        <name>substrate</name>
    </ligand>
</feature>
<evidence type="ECO:0000256" key="6">
    <source>
        <dbReference type="ARBA" id="ARBA00023277"/>
    </source>
</evidence>
<dbReference type="GO" id="GO:0005829">
    <property type="term" value="C:cytosol"/>
    <property type="evidence" value="ECO:0007669"/>
    <property type="project" value="TreeGrafter"/>
</dbReference>
<dbReference type="PRINTS" id="PR00131">
    <property type="entry name" value="GLHYDRLASE1"/>
</dbReference>
<evidence type="ECO:0000313" key="13">
    <source>
        <dbReference type="Proteomes" id="UP000578112"/>
    </source>
</evidence>
<evidence type="ECO:0000256" key="1">
    <source>
        <dbReference type="ARBA" id="ARBA00000448"/>
    </source>
</evidence>
<dbReference type="EC" id="3.2.1.21" evidence="3 11"/>
<evidence type="ECO:0000256" key="10">
    <source>
        <dbReference type="PIRSR" id="PIRSR617736-2"/>
    </source>
</evidence>
<dbReference type="RefSeq" id="WP_184988530.1">
    <property type="nucleotide sequence ID" value="NZ_BOMK01000055.1"/>
</dbReference>
<feature type="binding site" evidence="10">
    <location>
        <position position="34"/>
    </location>
    <ligand>
        <name>substrate</name>
    </ligand>
</feature>
<dbReference type="InterPro" id="IPR017853">
    <property type="entry name" value="GH"/>
</dbReference>
<dbReference type="Pfam" id="PF00232">
    <property type="entry name" value="Glyco_hydro_1"/>
    <property type="match status" value="1"/>
</dbReference>
<evidence type="ECO:0000256" key="5">
    <source>
        <dbReference type="ARBA" id="ARBA00023001"/>
    </source>
</evidence>
<dbReference type="PANTHER" id="PTHR10353">
    <property type="entry name" value="GLYCOSYL HYDROLASE"/>
    <property type="match status" value="1"/>
</dbReference>
<evidence type="ECO:0000256" key="11">
    <source>
        <dbReference type="RuleBase" id="RU361175"/>
    </source>
</evidence>
<keyword evidence="8" id="KW-0624">Polysaccharide degradation</keyword>
<evidence type="ECO:0000256" key="4">
    <source>
        <dbReference type="ARBA" id="ARBA00022801"/>
    </source>
</evidence>
<evidence type="ECO:0000313" key="12">
    <source>
        <dbReference type="EMBL" id="MBB4759624.1"/>
    </source>
</evidence>
<keyword evidence="6" id="KW-0119">Carbohydrate metabolism</keyword>
<accession>A0A7W7HRT1</accession>
<evidence type="ECO:0000256" key="2">
    <source>
        <dbReference type="ARBA" id="ARBA00010838"/>
    </source>
</evidence>
<sequence length="475" mass="52222">MTATVSVESSDRPLASGARFPDGFIWGAATASYQIEGATREDGRGPSIWDTFSRTPDRVYAGHTGDVACDHYHRYVEDVAMMAGLGLASYRYSIAWPRIQPDGTGPVNTRGLDFYDRLTDELIGKGIDPVVTLYHWDLPQSLEDRGGWTARATAEAFAEYAQIVHARLGDRVRTWTTLNEPWCSAYLGYGSGRHAPGVRNPASVFKAVHHLLLGHGLAARALRSAGAQSVSITLNPASVLPLDPENSADLEAARIVDGLNNRIFLDPLLRGAYPDDMREHMARFVDLSFIQDGDEAIINAPIDVLGVNFYTPTYVSAKPGTPAALDAPGTEGVAFREPVGPVTDIGWQIEPAALTRLLDRIHRDYPGTPMMITENGASYSDGPSEDGAVHDTDRIEYLDGHLRACLDAISHGVDLRGYFAWSLMDNFEWAEGYAKRFGLVHVDYTTQQRVPKDSARWYQEVIRRNGLTDQGRIGE</sequence>